<dbReference type="InterPro" id="IPR058512">
    <property type="entry name" value="DUF8199"/>
</dbReference>
<dbReference type="RefSeq" id="WP_128389304.1">
    <property type="nucleotide sequence ID" value="NZ_SBII01000004.1"/>
</dbReference>
<keyword evidence="1" id="KW-0732">Signal</keyword>
<dbReference type="OrthoDB" id="676308at2"/>
<evidence type="ECO:0000313" key="3">
    <source>
        <dbReference type="Proteomes" id="UP000287527"/>
    </source>
</evidence>
<name>A0A3S3U381_9FLAO</name>
<comment type="caution">
    <text evidence="2">The sequence shown here is derived from an EMBL/GenBank/DDBJ whole genome shotgun (WGS) entry which is preliminary data.</text>
</comment>
<dbReference type="EMBL" id="SBII01000004">
    <property type="protein sequence ID" value="RWX00821.1"/>
    <property type="molecule type" value="Genomic_DNA"/>
</dbReference>
<accession>A0A3S3U381</accession>
<organism evidence="2 3">
    <name type="scientific">Flavobacterium cerinum</name>
    <dbReference type="NCBI Taxonomy" id="2502784"/>
    <lineage>
        <taxon>Bacteria</taxon>
        <taxon>Pseudomonadati</taxon>
        <taxon>Bacteroidota</taxon>
        <taxon>Flavobacteriia</taxon>
        <taxon>Flavobacteriales</taxon>
        <taxon>Flavobacteriaceae</taxon>
        <taxon>Flavobacterium</taxon>
    </lineage>
</organism>
<dbReference type="Pfam" id="PF26622">
    <property type="entry name" value="DUF8199"/>
    <property type="match status" value="1"/>
</dbReference>
<feature type="signal peptide" evidence="1">
    <location>
        <begin position="1"/>
        <end position="19"/>
    </location>
</feature>
<dbReference type="AlphaFoldDB" id="A0A3S3U381"/>
<dbReference type="InterPro" id="IPR058060">
    <property type="entry name" value="HYC_CC_PP"/>
</dbReference>
<reference evidence="2 3" key="1">
    <citation type="submission" date="2019-01" db="EMBL/GenBank/DDBJ databases">
        <title>Flavobacterium sp. nov.,isolated from freshwater.</title>
        <authorList>
            <person name="Zhang R."/>
            <person name="Du Z.-J."/>
        </authorList>
    </citation>
    <scope>NUCLEOTIDE SEQUENCE [LARGE SCALE GENOMIC DNA]</scope>
    <source>
        <strain evidence="2 3">1E403</strain>
    </source>
</reference>
<gene>
    <name evidence="2" type="ORF">EPI11_07310</name>
</gene>
<dbReference type="NCBIfam" id="NF047658">
    <property type="entry name" value="HYC_CC_PP"/>
    <property type="match status" value="1"/>
</dbReference>
<keyword evidence="3" id="KW-1185">Reference proteome</keyword>
<feature type="chain" id="PRO_5018698571" evidence="1">
    <location>
        <begin position="20"/>
        <end position="128"/>
    </location>
</feature>
<proteinExistence type="predicted"/>
<sequence length="128" mass="14547">MKKLFAVILMVMYLIPAVGVHVSAHFCGGELSSVSHYSVEKQKCFCGSKKMGKGCCDDKQVTIKIDKQQKTEFQTLKFSNPIVALPSVPVTFQAPYTIKSIDRVDYDLFHPPNLYEQPIYLLNRVFRI</sequence>
<evidence type="ECO:0000313" key="2">
    <source>
        <dbReference type="EMBL" id="RWX00821.1"/>
    </source>
</evidence>
<dbReference type="Proteomes" id="UP000287527">
    <property type="component" value="Unassembled WGS sequence"/>
</dbReference>
<protein>
    <submittedName>
        <fullName evidence="2">Uncharacterized protein</fullName>
    </submittedName>
</protein>
<evidence type="ECO:0000256" key="1">
    <source>
        <dbReference type="SAM" id="SignalP"/>
    </source>
</evidence>